<name>A0A367XD69_9PROT</name>
<evidence type="ECO:0000256" key="2">
    <source>
        <dbReference type="ARBA" id="ARBA00023172"/>
    </source>
</evidence>
<dbReference type="InterPro" id="IPR036162">
    <property type="entry name" value="Resolvase-like_N_sf"/>
</dbReference>
<protein>
    <submittedName>
        <fullName evidence="4">DNA invertase</fullName>
    </submittedName>
</protein>
<dbReference type="InterPro" id="IPR006119">
    <property type="entry name" value="Resolv_N"/>
</dbReference>
<dbReference type="SMART" id="SM00857">
    <property type="entry name" value="Resolvase"/>
    <property type="match status" value="1"/>
</dbReference>
<dbReference type="Pfam" id="PF00239">
    <property type="entry name" value="Resolvase"/>
    <property type="match status" value="1"/>
</dbReference>
<dbReference type="PANTHER" id="PTHR30461:SF2">
    <property type="entry name" value="SERINE RECOMBINASE PINE-RELATED"/>
    <property type="match status" value="1"/>
</dbReference>
<dbReference type="PROSITE" id="PS51736">
    <property type="entry name" value="RECOMBINASES_3"/>
    <property type="match status" value="1"/>
</dbReference>
<feature type="domain" description="Resolvase/invertase-type recombinase catalytic" evidence="3">
    <location>
        <begin position="3"/>
        <end position="143"/>
    </location>
</feature>
<dbReference type="EMBL" id="JPWJ01000003">
    <property type="protein sequence ID" value="RCK51409.1"/>
    <property type="molecule type" value="Genomic_DNA"/>
</dbReference>
<evidence type="ECO:0000259" key="3">
    <source>
        <dbReference type="PROSITE" id="PS51736"/>
    </source>
</evidence>
<dbReference type="GO" id="GO:0000150">
    <property type="term" value="F:DNA strand exchange activity"/>
    <property type="evidence" value="ECO:0007669"/>
    <property type="project" value="InterPro"/>
</dbReference>
<dbReference type="AlphaFoldDB" id="A0A367XD69"/>
<dbReference type="Pfam" id="PF07508">
    <property type="entry name" value="Recombinase"/>
    <property type="match status" value="1"/>
</dbReference>
<dbReference type="GO" id="GO:0003677">
    <property type="term" value="F:DNA binding"/>
    <property type="evidence" value="ECO:0007669"/>
    <property type="project" value="UniProtKB-KW"/>
</dbReference>
<dbReference type="CDD" id="cd00338">
    <property type="entry name" value="Ser_Recombinase"/>
    <property type="match status" value="1"/>
</dbReference>
<accession>A0A367XD69</accession>
<dbReference type="Gene3D" id="3.40.50.1390">
    <property type="entry name" value="Resolvase, N-terminal catalytic domain"/>
    <property type="match status" value="1"/>
</dbReference>
<reference evidence="4 5" key="1">
    <citation type="submission" date="2014-07" db="EMBL/GenBank/DDBJ databases">
        <title>Draft genome sequence of Thalassospira xiamenensis IB13.</title>
        <authorList>
            <person name="Lai Q."/>
            <person name="Shao Z."/>
        </authorList>
    </citation>
    <scope>NUCLEOTIDE SEQUENCE [LARGE SCALE GENOMIC DNA]</scope>
    <source>
        <strain evidence="4 5">IB13</strain>
    </source>
</reference>
<sequence>MQRYVIYKRVSTVDQGKSGLGLEAQSRDIAIYLDTYSPEPFEVVGEYVDVLSGKNDDRPELIKAIDQAKRDKATLLVAKLDRLSRKVSFISHLIDDPKLALRVASMPHADKFQLHIYAALAEQEREFISQRTKAALRQAKERGQKLGGLRDKTMKRNIAIQEQAQKRASNLESIVVPLRDRGDSLRDIAAALNKAGIKTARGAEWQAPQVKRVLDRLAS</sequence>
<dbReference type="PANTHER" id="PTHR30461">
    <property type="entry name" value="DNA-INVERTASE FROM LAMBDOID PROPHAGE"/>
    <property type="match status" value="1"/>
</dbReference>
<dbReference type="InterPro" id="IPR050639">
    <property type="entry name" value="SSR_resolvase"/>
</dbReference>
<proteinExistence type="predicted"/>
<dbReference type="SUPFAM" id="SSF53041">
    <property type="entry name" value="Resolvase-like"/>
    <property type="match status" value="1"/>
</dbReference>
<organism evidence="4 5">
    <name type="scientific">Thalassospira xiamenensis</name>
    <dbReference type="NCBI Taxonomy" id="220697"/>
    <lineage>
        <taxon>Bacteria</taxon>
        <taxon>Pseudomonadati</taxon>
        <taxon>Pseudomonadota</taxon>
        <taxon>Alphaproteobacteria</taxon>
        <taxon>Rhodospirillales</taxon>
        <taxon>Thalassospiraceae</taxon>
        <taxon>Thalassospira</taxon>
    </lineage>
</organism>
<dbReference type="RefSeq" id="WP_062960427.1">
    <property type="nucleotide sequence ID" value="NZ_JPWJ01000003.1"/>
</dbReference>
<gene>
    <name evidence="4" type="ORF">TH44_07665</name>
</gene>
<dbReference type="Proteomes" id="UP000252266">
    <property type="component" value="Unassembled WGS sequence"/>
</dbReference>
<evidence type="ECO:0000313" key="5">
    <source>
        <dbReference type="Proteomes" id="UP000252266"/>
    </source>
</evidence>
<keyword evidence="1" id="KW-0238">DNA-binding</keyword>
<evidence type="ECO:0000313" key="4">
    <source>
        <dbReference type="EMBL" id="RCK51409.1"/>
    </source>
</evidence>
<keyword evidence="2" id="KW-0233">DNA recombination</keyword>
<comment type="caution">
    <text evidence="4">The sequence shown here is derived from an EMBL/GenBank/DDBJ whole genome shotgun (WGS) entry which is preliminary data.</text>
</comment>
<evidence type="ECO:0000256" key="1">
    <source>
        <dbReference type="ARBA" id="ARBA00023125"/>
    </source>
</evidence>
<dbReference type="InterPro" id="IPR011109">
    <property type="entry name" value="DNA_bind_recombinase_dom"/>
</dbReference>